<reference evidence="2" key="1">
    <citation type="submission" date="2024-07" db="EMBL/GenBank/DDBJ databases">
        <authorList>
            <person name="Yu S.T."/>
        </authorList>
    </citation>
    <scope>NUCLEOTIDE SEQUENCE</scope>
    <source>
        <strain evidence="2">R17</strain>
    </source>
</reference>
<organism evidence="2">
    <name type="scientific">Streptomyces sp. R17</name>
    <dbReference type="NCBI Taxonomy" id="3238626"/>
    <lineage>
        <taxon>Bacteria</taxon>
        <taxon>Bacillati</taxon>
        <taxon>Actinomycetota</taxon>
        <taxon>Actinomycetes</taxon>
        <taxon>Kitasatosporales</taxon>
        <taxon>Streptomycetaceae</taxon>
        <taxon>Streptomyces</taxon>
    </lineage>
</organism>
<protein>
    <recommendedName>
        <fullName evidence="3">CHAT domain-containing protein</fullName>
    </recommendedName>
</protein>
<evidence type="ECO:0000256" key="1">
    <source>
        <dbReference type="SAM" id="MobiDB-lite"/>
    </source>
</evidence>
<feature type="region of interest" description="Disordered" evidence="1">
    <location>
        <begin position="504"/>
        <end position="534"/>
    </location>
</feature>
<dbReference type="RefSeq" id="WP_369153068.1">
    <property type="nucleotide sequence ID" value="NZ_CP163433.1"/>
</dbReference>
<proteinExistence type="predicted"/>
<name>A0AB39NUM4_9ACTN</name>
<dbReference type="AlphaFoldDB" id="A0AB39NUM4"/>
<accession>A0AB39NUM4</accession>
<feature type="compositionally biased region" description="Pro residues" evidence="1">
    <location>
        <begin position="524"/>
        <end position="534"/>
    </location>
</feature>
<dbReference type="EMBL" id="CP163433">
    <property type="protein sequence ID" value="XDQ21759.1"/>
    <property type="molecule type" value="Genomic_DNA"/>
</dbReference>
<evidence type="ECO:0000313" key="2">
    <source>
        <dbReference type="EMBL" id="XDQ21759.1"/>
    </source>
</evidence>
<sequence length="534" mass="58195">MTDHALRLLRQDRRLAELAAFPFGFDLGRAEHGHVEEVRLASGGPLDVVAGDDSGGTYFVCADGSVLYADSEGAAGIIGSSVDEALELVIGLPGWRDCTHLSPDDGEETILACVAETEDDIRECYGIDEERIELRAALGFPERSPVELVGRLRAALLRTEPDFVLLNAEEGCAYDRLGPAGPPLWEPVLAAGRADLARLRMGDPAAWREVADDPVRRRITLRAAQCDRSEDDLDLLRHLLRHEARSSMTDELRLAAVLVGLHGDAADLPLLAEVRETDCDTACGLGGVPGPGASAAELRQWAWELDDSMFGTDPSDEPFFTWTDLASDQGMTELARVALIRELDSIVMDRSRLRRPDAPHLLDTTPLVMLVQGFERLADLPQALRAQRLYAALQERAWDRVSARHTLARLEREAGRPAQAVTALAAVREALATPGDDSLRHWRRVNLGRFVAEEHYRLTLALADAGRPEEARALLAAADALLGELSENAAKDLREISGRTAARVREAGRGRARRVTGNGSLRAAPPPAPPRNPR</sequence>
<gene>
    <name evidence="2" type="ORF">AB5J48_28090</name>
</gene>
<evidence type="ECO:0008006" key="3">
    <source>
        <dbReference type="Google" id="ProtNLM"/>
    </source>
</evidence>